<evidence type="ECO:0000313" key="11">
    <source>
        <dbReference type="EMBL" id="KIH70573.1"/>
    </source>
</evidence>
<dbReference type="STRING" id="45670.SN16_07625"/>
<dbReference type="Pfam" id="PF14689">
    <property type="entry name" value="SPOB_a"/>
    <property type="match status" value="1"/>
</dbReference>
<dbReference type="AlphaFoldDB" id="A0A0C2DKM6"/>
<dbReference type="SMART" id="SM00091">
    <property type="entry name" value="PAS"/>
    <property type="match status" value="1"/>
</dbReference>
<evidence type="ECO:0000256" key="4">
    <source>
        <dbReference type="ARBA" id="ARBA00022679"/>
    </source>
</evidence>
<dbReference type="InterPro" id="IPR000014">
    <property type="entry name" value="PAS"/>
</dbReference>
<dbReference type="SUPFAM" id="SSF55874">
    <property type="entry name" value="ATPase domain of HSP90 chaperone/DNA topoisomerase II/histidine kinase"/>
    <property type="match status" value="1"/>
</dbReference>
<feature type="transmembrane region" description="Helical" evidence="9">
    <location>
        <begin position="174"/>
        <end position="195"/>
    </location>
</feature>
<dbReference type="InterPro" id="IPR029151">
    <property type="entry name" value="Sensor-like_sf"/>
</dbReference>
<dbReference type="InterPro" id="IPR003594">
    <property type="entry name" value="HATPase_dom"/>
</dbReference>
<protein>
    <recommendedName>
        <fullName evidence="2">Sensor protein kinase WalK</fullName>
    </recommendedName>
</protein>
<dbReference type="PANTHER" id="PTHR43547:SF10">
    <property type="entry name" value="SENSOR HISTIDINE KINASE DCUS"/>
    <property type="match status" value="1"/>
</dbReference>
<feature type="transmembrane region" description="Helical" evidence="9">
    <location>
        <begin position="13"/>
        <end position="34"/>
    </location>
</feature>
<dbReference type="InterPro" id="IPR016120">
    <property type="entry name" value="Sig_transdc_His_kin_SpoOB"/>
</dbReference>
<proteinExistence type="predicted"/>
<dbReference type="PROSITE" id="PS50109">
    <property type="entry name" value="HIS_KIN"/>
    <property type="match status" value="1"/>
</dbReference>
<evidence type="ECO:0000256" key="8">
    <source>
        <dbReference type="ARBA" id="ARBA00023012"/>
    </source>
</evidence>
<dbReference type="Pfam" id="PF02518">
    <property type="entry name" value="HATPase_c"/>
    <property type="match status" value="1"/>
</dbReference>
<dbReference type="Proteomes" id="UP000031546">
    <property type="component" value="Unassembled WGS sequence"/>
</dbReference>
<organism evidence="11 13">
    <name type="scientific">Salinicoccus roseus</name>
    <dbReference type="NCBI Taxonomy" id="45670"/>
    <lineage>
        <taxon>Bacteria</taxon>
        <taxon>Bacillati</taxon>
        <taxon>Bacillota</taxon>
        <taxon>Bacilli</taxon>
        <taxon>Bacillales</taxon>
        <taxon>Staphylococcaceae</taxon>
        <taxon>Salinicoccus</taxon>
    </lineage>
</organism>
<dbReference type="RefSeq" id="WP_040106031.1">
    <property type="nucleotide sequence ID" value="NZ_JABEVU030000001.1"/>
</dbReference>
<evidence type="ECO:0000256" key="2">
    <source>
        <dbReference type="ARBA" id="ARBA00017772"/>
    </source>
</evidence>
<dbReference type="SUPFAM" id="SSF55890">
    <property type="entry name" value="Sporulation response regulatory protein Spo0B"/>
    <property type="match status" value="1"/>
</dbReference>
<sequence>MQRFLEVSLETKINGILLGVITLIVVSLSVFYLYHSSQEYYGNAERLTLQSAKTISFLPSLVNGGDLEDNETVQTIANQYIFENDMNFVIIKDREGMIVSHPIASRIGTYEAYDEDGKARIFGAYSIDYTDQYIEPAIIGIAPIYAGDEARQISGVVKVGYFQSSIIDKIIDKLYQLIIISAAFIFISFFISRWFGNYIKSETLGYEPKEITMILKNRENIFSSLDEGIVASDLEGNIIYLNDAAISYLDAPADYEGRNVSINAYISEKLIRDDSRSYNGVKYFEIQRNGKEIVTIVNDLYEKGEIAGHVLILRDMTEMSELANKLSVVESLFDDLRAQSHEYKNRLHLISGLLEMERFQSIREVLNEEIDSLDLYQKNLKNIEEDHIKALLIAKMNKAAEKRIDFVIDKESHFEDMNYERVVVNSLITIISNLIDNAIEAVGREGHPKILFYIDHFDGWLEIVVEDNGPGFKDKDQIFKKGYSTKGTESERGYGLYNVIANVELMNGYIDVERNNDRTRFTVEIPLSGRGGEA</sequence>
<keyword evidence="5" id="KW-0547">Nucleotide-binding</keyword>
<name>A0A0C2DKM6_9STAP</name>
<gene>
    <name evidence="12" type="ORF">F7P68_0009000</name>
    <name evidence="11" type="ORF">SN16_07625</name>
</gene>
<evidence type="ECO:0000313" key="13">
    <source>
        <dbReference type="Proteomes" id="UP000031546"/>
    </source>
</evidence>
<comment type="caution">
    <text evidence="11">The sequence shown here is derived from an EMBL/GenBank/DDBJ whole genome shotgun (WGS) entry which is preliminary data.</text>
</comment>
<feature type="domain" description="Histidine kinase" evidence="10">
    <location>
        <begin position="338"/>
        <end position="529"/>
    </location>
</feature>
<dbReference type="GO" id="GO:0005524">
    <property type="term" value="F:ATP binding"/>
    <property type="evidence" value="ECO:0007669"/>
    <property type="project" value="UniProtKB-KW"/>
</dbReference>
<dbReference type="GO" id="GO:0016020">
    <property type="term" value="C:membrane"/>
    <property type="evidence" value="ECO:0007669"/>
    <property type="project" value="UniProtKB-SubCell"/>
</dbReference>
<dbReference type="CDD" id="cd00130">
    <property type="entry name" value="PAS"/>
    <property type="match status" value="1"/>
</dbReference>
<dbReference type="EMBL" id="JABEVU030000001">
    <property type="protein sequence ID" value="MDB0580667.1"/>
    <property type="molecule type" value="Genomic_DNA"/>
</dbReference>
<dbReference type="InterPro" id="IPR035965">
    <property type="entry name" value="PAS-like_dom_sf"/>
</dbReference>
<evidence type="ECO:0000256" key="6">
    <source>
        <dbReference type="ARBA" id="ARBA00022777"/>
    </source>
</evidence>
<dbReference type="GeneID" id="77845421"/>
<dbReference type="OrthoDB" id="9792686at2"/>
<evidence type="ECO:0000313" key="14">
    <source>
        <dbReference type="Proteomes" id="UP000527860"/>
    </source>
</evidence>
<keyword evidence="9" id="KW-1133">Transmembrane helix</keyword>
<keyword evidence="8" id="KW-0902">Two-component regulatory system</keyword>
<dbReference type="InterPro" id="IPR005467">
    <property type="entry name" value="His_kinase_dom"/>
</dbReference>
<comment type="subcellular location">
    <subcellularLocation>
        <location evidence="1">Membrane</location>
    </subcellularLocation>
</comment>
<dbReference type="EMBL" id="JXII01000006">
    <property type="protein sequence ID" value="KIH70573.1"/>
    <property type="molecule type" value="Genomic_DNA"/>
</dbReference>
<dbReference type="Gene3D" id="1.10.287.130">
    <property type="match status" value="1"/>
</dbReference>
<dbReference type="SUPFAM" id="SSF103190">
    <property type="entry name" value="Sensory domain-like"/>
    <property type="match status" value="1"/>
</dbReference>
<dbReference type="GO" id="GO:0000155">
    <property type="term" value="F:phosphorelay sensor kinase activity"/>
    <property type="evidence" value="ECO:0007669"/>
    <property type="project" value="InterPro"/>
</dbReference>
<keyword evidence="9" id="KW-0472">Membrane</keyword>
<evidence type="ECO:0000259" key="10">
    <source>
        <dbReference type="PROSITE" id="PS50109"/>
    </source>
</evidence>
<keyword evidence="9" id="KW-0812">Transmembrane</keyword>
<dbReference type="PANTHER" id="PTHR43547">
    <property type="entry name" value="TWO-COMPONENT HISTIDINE KINASE"/>
    <property type="match status" value="1"/>
</dbReference>
<keyword evidence="3" id="KW-0597">Phosphoprotein</keyword>
<dbReference type="InterPro" id="IPR036890">
    <property type="entry name" value="HATPase_C_sf"/>
</dbReference>
<keyword evidence="6" id="KW-0418">Kinase</keyword>
<dbReference type="Gene3D" id="3.30.450.20">
    <property type="entry name" value="PAS domain"/>
    <property type="match status" value="2"/>
</dbReference>
<evidence type="ECO:0000256" key="3">
    <source>
        <dbReference type="ARBA" id="ARBA00022553"/>
    </source>
</evidence>
<dbReference type="Gene3D" id="3.30.565.10">
    <property type="entry name" value="Histidine kinase-like ATPase, C-terminal domain"/>
    <property type="match status" value="1"/>
</dbReference>
<keyword evidence="7 12" id="KW-0067">ATP-binding</keyword>
<dbReference type="SUPFAM" id="SSF55785">
    <property type="entry name" value="PYP-like sensor domain (PAS domain)"/>
    <property type="match status" value="1"/>
</dbReference>
<dbReference type="SMART" id="SM00387">
    <property type="entry name" value="HATPase_c"/>
    <property type="match status" value="1"/>
</dbReference>
<reference evidence="11 13" key="1">
    <citation type="submission" date="2015-01" db="EMBL/GenBank/DDBJ databases">
        <title>Genome sequences of high lactate-tolerant strain Salinicoccus roseus W12 with industrial interest.</title>
        <authorList>
            <person name="Wang H."/>
            <person name="Yu B."/>
        </authorList>
    </citation>
    <scope>NUCLEOTIDE SEQUENCE [LARGE SCALE GENOMIC DNA]</scope>
    <source>
        <strain evidence="11 13">W12</strain>
    </source>
</reference>
<evidence type="ECO:0000256" key="7">
    <source>
        <dbReference type="ARBA" id="ARBA00022840"/>
    </source>
</evidence>
<reference evidence="12 14" key="4">
    <citation type="submission" date="2022-12" db="EMBL/GenBank/DDBJ databases">
        <title>Genome analysis and biological profiling of marine Salinicoccus roseus MOSEL-ME25.</title>
        <authorList>
            <person name="Mirza F.T."/>
            <person name="Xie Y."/>
            <person name="Shinwari Z.K."/>
        </authorList>
    </citation>
    <scope>NUCLEOTIDE SEQUENCE [LARGE SCALE GENOMIC DNA]</scope>
    <source>
        <strain evidence="12 14">MOSEL-ME25</strain>
    </source>
</reference>
<dbReference type="Proteomes" id="UP000527860">
    <property type="component" value="Unassembled WGS sequence"/>
</dbReference>
<accession>A0A0C2DKM6</accession>
<evidence type="ECO:0000256" key="5">
    <source>
        <dbReference type="ARBA" id="ARBA00022741"/>
    </source>
</evidence>
<dbReference type="InterPro" id="IPR039506">
    <property type="entry name" value="SPOB_a"/>
</dbReference>
<keyword evidence="4" id="KW-0808">Transferase</keyword>
<evidence type="ECO:0000256" key="1">
    <source>
        <dbReference type="ARBA" id="ARBA00004370"/>
    </source>
</evidence>
<evidence type="ECO:0000313" key="12">
    <source>
        <dbReference type="EMBL" id="MDB0580667.1"/>
    </source>
</evidence>
<evidence type="ECO:0000256" key="9">
    <source>
        <dbReference type="SAM" id="Phobius"/>
    </source>
</evidence>
<keyword evidence="14" id="KW-1185">Reference proteome</keyword>
<reference evidence="12" key="3">
    <citation type="submission" date="2020-04" db="EMBL/GenBank/DDBJ databases">
        <authorList>
            <person name="Tanveer F."/>
            <person name="Xie Y."/>
            <person name="Shinwari Z.K."/>
        </authorList>
    </citation>
    <scope>NUCLEOTIDE SEQUENCE</scope>
    <source>
        <strain evidence="12">MOSEL-ME25</strain>
    </source>
</reference>
<reference evidence="14" key="2">
    <citation type="submission" date="2020-04" db="EMBL/GenBank/DDBJ databases">
        <title>Genome analysis and biological profiling of marine Cellulosimicrobium funkei MOSEL-ME6.</title>
        <authorList>
            <person name="Tanveer F."/>
            <person name="Xie Y."/>
            <person name="Shinwari Z.K."/>
        </authorList>
    </citation>
    <scope>NUCLEOTIDE SEQUENCE [LARGE SCALE GENOMIC DNA]</scope>
    <source>
        <strain evidence="14">MOSEL-ME25</strain>
    </source>
</reference>